<gene>
    <name evidence="3" type="ORF">DSM106044_05549</name>
</gene>
<feature type="region of interest" description="Disordered" evidence="1">
    <location>
        <begin position="224"/>
        <end position="254"/>
    </location>
</feature>
<organism evidence="3 4">
    <name type="scientific">Robinsoniella peoriensis</name>
    <dbReference type="NCBI Taxonomy" id="180332"/>
    <lineage>
        <taxon>Bacteria</taxon>
        <taxon>Bacillati</taxon>
        <taxon>Bacillota</taxon>
        <taxon>Clostridia</taxon>
        <taxon>Lachnospirales</taxon>
        <taxon>Lachnospiraceae</taxon>
        <taxon>Robinsoniella</taxon>
    </lineage>
</organism>
<evidence type="ECO:0000313" key="3">
    <source>
        <dbReference type="EMBL" id="TLC97595.1"/>
    </source>
</evidence>
<keyword evidence="3" id="KW-0378">Hydrolase</keyword>
<keyword evidence="4" id="KW-1185">Reference proteome</keyword>
<dbReference type="Proteomes" id="UP000306509">
    <property type="component" value="Unassembled WGS sequence"/>
</dbReference>
<feature type="domain" description="Alpha/beta hydrolase fold-5" evidence="2">
    <location>
        <begin position="77"/>
        <end position="240"/>
    </location>
</feature>
<dbReference type="SUPFAM" id="SSF53474">
    <property type="entry name" value="alpha/beta-Hydrolases"/>
    <property type="match status" value="1"/>
</dbReference>
<evidence type="ECO:0000313" key="4">
    <source>
        <dbReference type="Proteomes" id="UP000306509"/>
    </source>
</evidence>
<dbReference type="InterPro" id="IPR029059">
    <property type="entry name" value="AB_hydrolase_5"/>
</dbReference>
<dbReference type="STRING" id="180332.GCA_000797495_05711"/>
<accession>A0A4U8Q794</accession>
<evidence type="ECO:0000256" key="1">
    <source>
        <dbReference type="SAM" id="MobiDB-lite"/>
    </source>
</evidence>
<name>A0A4U8Q794_9FIRM</name>
<dbReference type="EMBL" id="QGQD01000115">
    <property type="protein sequence ID" value="TLC97595.1"/>
    <property type="molecule type" value="Genomic_DNA"/>
</dbReference>
<proteinExistence type="predicted"/>
<evidence type="ECO:0000259" key="2">
    <source>
        <dbReference type="Pfam" id="PF12695"/>
    </source>
</evidence>
<dbReference type="InterPro" id="IPR029058">
    <property type="entry name" value="AB_hydrolase_fold"/>
</dbReference>
<dbReference type="GO" id="GO:0016787">
    <property type="term" value="F:hydrolase activity"/>
    <property type="evidence" value="ECO:0007669"/>
    <property type="project" value="UniProtKB-KW"/>
</dbReference>
<protein>
    <submittedName>
        <fullName evidence="3">Putative dienelactone hydrolase</fullName>
    </submittedName>
</protein>
<dbReference type="AlphaFoldDB" id="A0A4U8Q794"/>
<dbReference type="Gene3D" id="3.40.50.1820">
    <property type="entry name" value="alpha/beta hydrolase"/>
    <property type="match status" value="1"/>
</dbReference>
<dbReference type="RefSeq" id="WP_044297460.1">
    <property type="nucleotide sequence ID" value="NZ_CAUSDN010000121.1"/>
</dbReference>
<dbReference type="Pfam" id="PF12695">
    <property type="entry name" value="Abhydrolase_5"/>
    <property type="match status" value="1"/>
</dbReference>
<reference evidence="3 4" key="1">
    <citation type="journal article" date="2019" name="Anaerobe">
        <title>Detection of Robinsoniella peoriensis in multiple bone samples of a trauma patient.</title>
        <authorList>
            <person name="Schrottner P."/>
            <person name="Hartwich K."/>
            <person name="Bunk B."/>
            <person name="Schober I."/>
            <person name="Helbig S."/>
            <person name="Rudolph W.W."/>
            <person name="Gunzer F."/>
        </authorList>
    </citation>
    <scope>NUCLEOTIDE SEQUENCE [LARGE SCALE GENOMIC DNA]</scope>
    <source>
        <strain evidence="3 4">DSM 106044</strain>
    </source>
</reference>
<comment type="caution">
    <text evidence="3">The sequence shown here is derived from an EMBL/GenBank/DDBJ whole genome shotgun (WGS) entry which is preliminary data.</text>
</comment>
<sequence length="254" mass="27759" precursor="true">MKSKMKMSLWKKIAIITASVLVVMAGAFFIYTGSYYHAEHPVLTEALAQADGSKGVDITSKGNSYFFTPSDQKPETALIFYPGGKVEYTAYADLMQIIAKEGYLCILVKMPFNLAVFDMNAAKDYMDTYDTIKNWYVGGHSLGGAMAAEFAAKYSSRLAGLILLGAYPASDLSSSSLKVLSMYGSMDQVMNREKFKEGLKMMPKVHEEIVIEGGNHAQFGSYGKQKGDGEAAVSQEEQQNTAAKEITGFMSDNP</sequence>